<dbReference type="PROSITE" id="PS00211">
    <property type="entry name" value="ABC_TRANSPORTER_1"/>
    <property type="match status" value="1"/>
</dbReference>
<accession>A0A2S9VEJ3</accession>
<evidence type="ECO:0000259" key="4">
    <source>
        <dbReference type="PROSITE" id="PS50893"/>
    </source>
</evidence>
<keyword evidence="1" id="KW-0813">Transport</keyword>
<dbReference type="PROSITE" id="PS50893">
    <property type="entry name" value="ABC_TRANSPORTER_2"/>
    <property type="match status" value="1"/>
</dbReference>
<comment type="caution">
    <text evidence="5">The sequence shown here is derived from an EMBL/GenBank/DDBJ whole genome shotgun (WGS) entry which is preliminary data.</text>
</comment>
<dbReference type="Pfam" id="PF00005">
    <property type="entry name" value="ABC_tran"/>
    <property type="match status" value="1"/>
</dbReference>
<name>A0A2S9VEJ3_9ALTE</name>
<dbReference type="InterPro" id="IPR027417">
    <property type="entry name" value="P-loop_NTPase"/>
</dbReference>
<dbReference type="PANTHER" id="PTHR42734:SF18">
    <property type="entry name" value="VITAMIN B12 IMPORT ATP-BINDING PROTEIN BTUD"/>
    <property type="match status" value="1"/>
</dbReference>
<evidence type="ECO:0000256" key="1">
    <source>
        <dbReference type="ARBA" id="ARBA00022448"/>
    </source>
</evidence>
<dbReference type="OrthoDB" id="5292475at2"/>
<protein>
    <submittedName>
        <fullName evidence="5">Cobalamin ABC transporter ATP-binding protein</fullName>
    </submittedName>
</protein>
<evidence type="ECO:0000256" key="3">
    <source>
        <dbReference type="ARBA" id="ARBA00022840"/>
    </source>
</evidence>
<dbReference type="SUPFAM" id="SSF52540">
    <property type="entry name" value="P-loop containing nucleoside triphosphate hydrolases"/>
    <property type="match status" value="1"/>
</dbReference>
<keyword evidence="3 5" id="KW-0067">ATP-binding</keyword>
<reference evidence="6" key="1">
    <citation type="journal article" date="2020" name="Int. J. Syst. Evol. Microbiol.">
        <title>Alteromonas alba sp. nov., a marine bacterium isolated from the seawater of the West Pacific Ocean.</title>
        <authorList>
            <person name="Sun C."/>
            <person name="Wu Y.-H."/>
            <person name="Xamxidin M."/>
            <person name="Cheng H."/>
            <person name="Xu X.-W."/>
        </authorList>
    </citation>
    <scope>NUCLEOTIDE SEQUENCE [LARGE SCALE GENOMIC DNA]</scope>
    <source>
        <strain evidence="6">190</strain>
    </source>
</reference>
<dbReference type="InterPro" id="IPR017871">
    <property type="entry name" value="ABC_transporter-like_CS"/>
</dbReference>
<dbReference type="GO" id="GO:0005524">
    <property type="term" value="F:ATP binding"/>
    <property type="evidence" value="ECO:0007669"/>
    <property type="project" value="UniProtKB-KW"/>
</dbReference>
<dbReference type="EMBL" id="PVNP01000032">
    <property type="protein sequence ID" value="PRO74882.1"/>
    <property type="molecule type" value="Genomic_DNA"/>
</dbReference>
<sequence length="254" mass="28090">MNLPIALENISLDQRLNNISVTIRQPGITCLLGANGAGKSTLLLVLAGLIEPEQGKVHWGQTDVYATPLAVLSVHRCFVAQQHSIQFELSGRECLQFLSPCQSSDIPGELIRKLDIADLLDKPVSRMSGGELQRIMISRALLQVWPAIKSGNAIIVLDEPLQGVDIRHQTVLMQWLSALAKVGNQIIMSCHDINIANTFADTVLLVKAGQMLAYGPTRDVLNLSNLWLTFDCQFECLFKDEQRHFIPVRHATGF</sequence>
<proteinExistence type="predicted"/>
<evidence type="ECO:0000256" key="2">
    <source>
        <dbReference type="ARBA" id="ARBA00022741"/>
    </source>
</evidence>
<gene>
    <name evidence="5" type="ORF">C6Y40_04135</name>
</gene>
<dbReference type="SMART" id="SM00382">
    <property type="entry name" value="AAA"/>
    <property type="match status" value="1"/>
</dbReference>
<keyword evidence="2" id="KW-0547">Nucleotide-binding</keyword>
<dbReference type="GO" id="GO:0016887">
    <property type="term" value="F:ATP hydrolysis activity"/>
    <property type="evidence" value="ECO:0007669"/>
    <property type="project" value="InterPro"/>
</dbReference>
<dbReference type="RefSeq" id="WP_105933478.1">
    <property type="nucleotide sequence ID" value="NZ_PVNP01000032.1"/>
</dbReference>
<evidence type="ECO:0000313" key="6">
    <source>
        <dbReference type="Proteomes" id="UP000238949"/>
    </source>
</evidence>
<feature type="domain" description="ABC transporter" evidence="4">
    <location>
        <begin position="1"/>
        <end position="233"/>
    </location>
</feature>
<dbReference type="Proteomes" id="UP000238949">
    <property type="component" value="Unassembled WGS sequence"/>
</dbReference>
<dbReference type="AlphaFoldDB" id="A0A2S9VEJ3"/>
<dbReference type="InterPro" id="IPR003439">
    <property type="entry name" value="ABC_transporter-like_ATP-bd"/>
</dbReference>
<organism evidence="5 6">
    <name type="scientific">Alteromonas alba</name>
    <dbReference type="NCBI Taxonomy" id="2079529"/>
    <lineage>
        <taxon>Bacteria</taxon>
        <taxon>Pseudomonadati</taxon>
        <taxon>Pseudomonadota</taxon>
        <taxon>Gammaproteobacteria</taxon>
        <taxon>Alteromonadales</taxon>
        <taxon>Alteromonadaceae</taxon>
        <taxon>Alteromonas/Salinimonas group</taxon>
        <taxon>Alteromonas</taxon>
    </lineage>
</organism>
<keyword evidence="6" id="KW-1185">Reference proteome</keyword>
<dbReference type="Gene3D" id="3.40.50.300">
    <property type="entry name" value="P-loop containing nucleotide triphosphate hydrolases"/>
    <property type="match status" value="1"/>
</dbReference>
<dbReference type="InterPro" id="IPR003593">
    <property type="entry name" value="AAA+_ATPase"/>
</dbReference>
<evidence type="ECO:0000313" key="5">
    <source>
        <dbReference type="EMBL" id="PRO74882.1"/>
    </source>
</evidence>
<dbReference type="PANTHER" id="PTHR42734">
    <property type="entry name" value="METAL TRANSPORT SYSTEM ATP-BINDING PROTEIN TM_0124-RELATED"/>
    <property type="match status" value="1"/>
</dbReference>
<dbReference type="InterPro" id="IPR050153">
    <property type="entry name" value="Metal_Ion_Import_ABC"/>
</dbReference>